<evidence type="ECO:0000256" key="5">
    <source>
        <dbReference type="PROSITE-ProRule" id="PRU10141"/>
    </source>
</evidence>
<dbReference type="Pfam" id="PF00069">
    <property type="entry name" value="Pkinase"/>
    <property type="match status" value="1"/>
</dbReference>
<dbReference type="InterPro" id="IPR017441">
    <property type="entry name" value="Protein_kinase_ATP_BS"/>
</dbReference>
<dbReference type="PANTHER" id="PTHR43289">
    <property type="entry name" value="MITOGEN-ACTIVATED PROTEIN KINASE KINASE KINASE 20-RELATED"/>
    <property type="match status" value="1"/>
</dbReference>
<keyword evidence="7" id="KW-0812">Transmembrane</keyword>
<comment type="caution">
    <text evidence="9">The sequence shown here is derived from an EMBL/GenBank/DDBJ whole genome shotgun (WGS) entry which is preliminary data.</text>
</comment>
<dbReference type="PANTHER" id="PTHR43289:SF34">
    <property type="entry name" value="SERINE_THREONINE-PROTEIN KINASE YBDM-RELATED"/>
    <property type="match status" value="1"/>
</dbReference>
<protein>
    <submittedName>
        <fullName evidence="9">Serine/threonine-protein kinase</fullName>
        <ecNumber evidence="9">2.7.11.1</ecNumber>
    </submittedName>
</protein>
<keyword evidence="7" id="KW-0472">Membrane</keyword>
<dbReference type="CDD" id="cd14014">
    <property type="entry name" value="STKc_PknB_like"/>
    <property type="match status" value="1"/>
</dbReference>
<evidence type="ECO:0000259" key="8">
    <source>
        <dbReference type="PROSITE" id="PS50011"/>
    </source>
</evidence>
<feature type="domain" description="Protein kinase" evidence="8">
    <location>
        <begin position="15"/>
        <end position="269"/>
    </location>
</feature>
<sequence>MEPLAADDPREVGGYRLVGRLGAGGMGQVYLGRSATGRYVALKRIHPWLVAAPGFRDRFAREIRASWLVTGPGTVRVVAADAEAASPWLASAYVPSPTLGEVLAERGALPEETVWRLLVGLAGALAEVHGHQVVHRDLKPTNVLLSQAGPLLIDFGIARAIDETGQTGTGLAVGSAGYMGPEQAMGKPVTSAADVFSLGALLVHAATGRPPFGTGQAPELLYRVVHEEPDLAGLSPALTTVARGCLAKQPGQRWSLERLRAFAAEHDTAGRDWLPGRVSAEIARRAEHLLSLPEQPPEPGAADGDGAAASSEAPTVVAPPMPPHPPTQVQPAAGGPAADRPATLLVLWRAWVRWRRRAARERRAKPANRRAPVGALAPWVSDRGLGRLALSLWGLVPMLPLTFMAPTMRELVDRYPENPDDIAFGGLSAWALRTDWFLVWPWVLGAALLILSFARARLAGYPEPTVRVWVGLTAAFWLTWAGTVAVCFAWFLGLDEGLHEDRFLDGASPAYVALYAAVAAGLAGAALSTPFVLFTAARRLNQASIRAIRGGRGAAASR</sequence>
<keyword evidence="4 5" id="KW-0067">ATP-binding</keyword>
<dbReference type="EC" id="2.7.11.1" evidence="9"/>
<dbReference type="SUPFAM" id="SSF56112">
    <property type="entry name" value="Protein kinase-like (PK-like)"/>
    <property type="match status" value="1"/>
</dbReference>
<evidence type="ECO:0000313" key="10">
    <source>
        <dbReference type="Proteomes" id="UP001183410"/>
    </source>
</evidence>
<feature type="binding site" evidence="5">
    <location>
        <position position="43"/>
    </location>
    <ligand>
        <name>ATP</name>
        <dbReference type="ChEBI" id="CHEBI:30616"/>
    </ligand>
</feature>
<dbReference type="Gene3D" id="1.10.510.10">
    <property type="entry name" value="Transferase(Phosphotransferase) domain 1"/>
    <property type="match status" value="1"/>
</dbReference>
<dbReference type="Proteomes" id="UP001183410">
    <property type="component" value="Unassembled WGS sequence"/>
</dbReference>
<dbReference type="PROSITE" id="PS00108">
    <property type="entry name" value="PROTEIN_KINASE_ST"/>
    <property type="match status" value="1"/>
</dbReference>
<dbReference type="PROSITE" id="PS50011">
    <property type="entry name" value="PROTEIN_KINASE_DOM"/>
    <property type="match status" value="1"/>
</dbReference>
<evidence type="ECO:0000256" key="4">
    <source>
        <dbReference type="ARBA" id="ARBA00022840"/>
    </source>
</evidence>
<dbReference type="Gene3D" id="3.30.200.20">
    <property type="entry name" value="Phosphorylase Kinase, domain 1"/>
    <property type="match status" value="1"/>
</dbReference>
<gene>
    <name evidence="9" type="ORF">RM844_18240</name>
</gene>
<feature type="transmembrane region" description="Helical" evidence="7">
    <location>
        <begin position="468"/>
        <end position="492"/>
    </location>
</feature>
<dbReference type="InterPro" id="IPR008271">
    <property type="entry name" value="Ser/Thr_kinase_AS"/>
</dbReference>
<keyword evidence="10" id="KW-1185">Reference proteome</keyword>
<accession>A0ABU2JTB3</accession>
<feature type="compositionally biased region" description="Pro residues" evidence="6">
    <location>
        <begin position="317"/>
        <end position="328"/>
    </location>
</feature>
<evidence type="ECO:0000256" key="2">
    <source>
        <dbReference type="ARBA" id="ARBA00022741"/>
    </source>
</evidence>
<keyword evidence="2 5" id="KW-0547">Nucleotide-binding</keyword>
<reference evidence="10" key="1">
    <citation type="submission" date="2023-07" db="EMBL/GenBank/DDBJ databases">
        <title>30 novel species of actinomycetes from the DSMZ collection.</title>
        <authorList>
            <person name="Nouioui I."/>
        </authorList>
    </citation>
    <scope>NUCLEOTIDE SEQUENCE [LARGE SCALE GENOMIC DNA]</scope>
    <source>
        <strain evidence="10">DSM 44915</strain>
    </source>
</reference>
<evidence type="ECO:0000256" key="3">
    <source>
        <dbReference type="ARBA" id="ARBA00022777"/>
    </source>
</evidence>
<dbReference type="InterPro" id="IPR000719">
    <property type="entry name" value="Prot_kinase_dom"/>
</dbReference>
<dbReference type="EMBL" id="JAVREO010000010">
    <property type="protein sequence ID" value="MDT0268227.1"/>
    <property type="molecule type" value="Genomic_DNA"/>
</dbReference>
<evidence type="ECO:0000256" key="7">
    <source>
        <dbReference type="SAM" id="Phobius"/>
    </source>
</evidence>
<evidence type="ECO:0000256" key="6">
    <source>
        <dbReference type="SAM" id="MobiDB-lite"/>
    </source>
</evidence>
<organism evidence="9 10">
    <name type="scientific">Streptomyces chisholmiae</name>
    <dbReference type="NCBI Taxonomy" id="3075540"/>
    <lineage>
        <taxon>Bacteria</taxon>
        <taxon>Bacillati</taxon>
        <taxon>Actinomycetota</taxon>
        <taxon>Actinomycetes</taxon>
        <taxon>Kitasatosporales</taxon>
        <taxon>Streptomycetaceae</taxon>
        <taxon>Streptomyces</taxon>
    </lineage>
</organism>
<evidence type="ECO:0000313" key="9">
    <source>
        <dbReference type="EMBL" id="MDT0268227.1"/>
    </source>
</evidence>
<feature type="transmembrane region" description="Helical" evidence="7">
    <location>
        <begin position="512"/>
        <end position="536"/>
    </location>
</feature>
<feature type="compositionally biased region" description="Low complexity" evidence="6">
    <location>
        <begin position="300"/>
        <end position="316"/>
    </location>
</feature>
<feature type="transmembrane region" description="Helical" evidence="7">
    <location>
        <begin position="437"/>
        <end position="456"/>
    </location>
</feature>
<evidence type="ECO:0000256" key="1">
    <source>
        <dbReference type="ARBA" id="ARBA00022679"/>
    </source>
</evidence>
<name>A0ABU2JTB3_9ACTN</name>
<keyword evidence="3 9" id="KW-0418">Kinase</keyword>
<dbReference type="SMART" id="SM00220">
    <property type="entry name" value="S_TKc"/>
    <property type="match status" value="1"/>
</dbReference>
<dbReference type="GO" id="GO:0004674">
    <property type="term" value="F:protein serine/threonine kinase activity"/>
    <property type="evidence" value="ECO:0007669"/>
    <property type="project" value="UniProtKB-EC"/>
</dbReference>
<keyword evidence="7" id="KW-1133">Transmembrane helix</keyword>
<keyword evidence="1 9" id="KW-0808">Transferase</keyword>
<dbReference type="RefSeq" id="WP_311668435.1">
    <property type="nucleotide sequence ID" value="NZ_JAVREO010000010.1"/>
</dbReference>
<proteinExistence type="predicted"/>
<feature type="region of interest" description="Disordered" evidence="6">
    <location>
        <begin position="291"/>
        <end position="337"/>
    </location>
</feature>
<dbReference type="PROSITE" id="PS00107">
    <property type="entry name" value="PROTEIN_KINASE_ATP"/>
    <property type="match status" value="1"/>
</dbReference>
<dbReference type="InterPro" id="IPR011009">
    <property type="entry name" value="Kinase-like_dom_sf"/>
</dbReference>